<dbReference type="KEGG" id="paun:MJA45_25195"/>
<keyword evidence="2" id="KW-0813">Transport</keyword>
<dbReference type="GO" id="GO:0030288">
    <property type="term" value="C:outer membrane-bounded periplasmic space"/>
    <property type="evidence" value="ECO:0007669"/>
    <property type="project" value="InterPro"/>
</dbReference>
<dbReference type="GO" id="GO:0055085">
    <property type="term" value="P:transmembrane transport"/>
    <property type="evidence" value="ECO:0007669"/>
    <property type="project" value="InterPro"/>
</dbReference>
<evidence type="ECO:0000256" key="3">
    <source>
        <dbReference type="ARBA" id="ARBA00022729"/>
    </source>
</evidence>
<dbReference type="Gene3D" id="3.40.190.170">
    <property type="entry name" value="Bacterial extracellular solute-binding protein, family 7"/>
    <property type="match status" value="1"/>
</dbReference>
<protein>
    <submittedName>
        <fullName evidence="4">DctP family TRAP transporter solute-binding subunit</fullName>
    </submittedName>
</protein>
<dbReference type="InterPro" id="IPR004682">
    <property type="entry name" value="TRAP_DctP"/>
</dbReference>
<dbReference type="PANTHER" id="PTHR33376">
    <property type="match status" value="1"/>
</dbReference>
<dbReference type="Pfam" id="PF03480">
    <property type="entry name" value="DctP"/>
    <property type="match status" value="1"/>
</dbReference>
<reference evidence="4 5" key="1">
    <citation type="submission" date="2022-02" db="EMBL/GenBank/DDBJ databases">
        <title>Paenibacillus sp. MBLB1776 Whole Genome Shotgun Sequencing.</title>
        <authorList>
            <person name="Hwang C.Y."/>
            <person name="Cho E.-S."/>
            <person name="Seo M.-J."/>
        </authorList>
    </citation>
    <scope>NUCLEOTIDE SEQUENCE [LARGE SCALE GENOMIC DNA]</scope>
    <source>
        <strain evidence="4 5">MBLB1776</strain>
    </source>
</reference>
<evidence type="ECO:0000313" key="4">
    <source>
        <dbReference type="EMBL" id="WNQ10878.1"/>
    </source>
</evidence>
<evidence type="ECO:0000313" key="5">
    <source>
        <dbReference type="Proteomes" id="UP001305702"/>
    </source>
</evidence>
<dbReference type="InterPro" id="IPR018389">
    <property type="entry name" value="DctP_fam"/>
</dbReference>
<proteinExistence type="inferred from homology"/>
<accession>A0AA96LD57</accession>
<dbReference type="NCBIfam" id="NF037995">
    <property type="entry name" value="TRAP_S1"/>
    <property type="match status" value="1"/>
</dbReference>
<dbReference type="PANTHER" id="PTHR33376:SF7">
    <property type="entry name" value="C4-DICARBOXYLATE-BINDING PROTEIN DCTB"/>
    <property type="match status" value="1"/>
</dbReference>
<organism evidence="4 5">
    <name type="scientific">Paenibacillus aurantius</name>
    <dbReference type="NCBI Taxonomy" id="2918900"/>
    <lineage>
        <taxon>Bacteria</taxon>
        <taxon>Bacillati</taxon>
        <taxon>Bacillota</taxon>
        <taxon>Bacilli</taxon>
        <taxon>Bacillales</taxon>
        <taxon>Paenibacillaceae</taxon>
        <taxon>Paenibacillus</taxon>
    </lineage>
</organism>
<keyword evidence="5" id="KW-1185">Reference proteome</keyword>
<dbReference type="PIRSF" id="PIRSF006470">
    <property type="entry name" value="DctB"/>
    <property type="match status" value="1"/>
</dbReference>
<sequence length="354" mass="40205">MKSIVSLILFLAIGLAAALFAGFRPDLYSAPAPHDDEQQGLADRIIIKFSISVAENTPKGLAALKFAQLAKEKTDGRVEVQTFPNGTLYSDTEEIQAMMKGDLQMIAPAFSYLSNILPAWYAMDLPFALPNREAVEEAFNGEIGKLLFRTLESRDMKGMAFWSNGFKQITGPRELIRPEDFNGLRIRIIPSRVLEAEYQLLGAKTTPLNFNEVYRNLESGGVNGQENTFSNIYTKRLYQVQSHMTISNHGYLGYAVIINRPFWNKLPADIQEKLAEAMDETTRWMTANSDAMNAAQLEQMKAISNMQIHELTSEERREWIRVLEPVYERFRKEIGGDLTDRMLELRDKYIGKTD</sequence>
<keyword evidence="3" id="KW-0732">Signal</keyword>
<name>A0AA96LD57_9BACL</name>
<dbReference type="InterPro" id="IPR038404">
    <property type="entry name" value="TRAP_DctP_sf"/>
</dbReference>
<dbReference type="Proteomes" id="UP001305702">
    <property type="component" value="Chromosome"/>
</dbReference>
<evidence type="ECO:0000256" key="1">
    <source>
        <dbReference type="ARBA" id="ARBA00009023"/>
    </source>
</evidence>
<dbReference type="AlphaFoldDB" id="A0AA96LD57"/>
<dbReference type="EMBL" id="CP130318">
    <property type="protein sequence ID" value="WNQ10878.1"/>
    <property type="molecule type" value="Genomic_DNA"/>
</dbReference>
<comment type="similarity">
    <text evidence="1">Belongs to the bacterial solute-binding protein 7 family.</text>
</comment>
<dbReference type="NCBIfam" id="TIGR00787">
    <property type="entry name" value="dctP"/>
    <property type="match status" value="1"/>
</dbReference>
<evidence type="ECO:0000256" key="2">
    <source>
        <dbReference type="ARBA" id="ARBA00022448"/>
    </source>
</evidence>
<gene>
    <name evidence="4" type="ORF">MJA45_25195</name>
</gene>